<protein>
    <recommendedName>
        <fullName evidence="3">Phage ABA sandwich domain-containing protein</fullName>
    </recommendedName>
</protein>
<evidence type="ECO:0000313" key="2">
    <source>
        <dbReference type="Proteomes" id="UP000562492"/>
    </source>
</evidence>
<organism evidence="1 2">
    <name type="scientific">Comamonas odontotermitis</name>
    <dbReference type="NCBI Taxonomy" id="379895"/>
    <lineage>
        <taxon>Bacteria</taxon>
        <taxon>Pseudomonadati</taxon>
        <taxon>Pseudomonadota</taxon>
        <taxon>Betaproteobacteria</taxon>
        <taxon>Burkholderiales</taxon>
        <taxon>Comamonadaceae</taxon>
        <taxon>Comamonas</taxon>
    </lineage>
</organism>
<accession>A0ABR6RIJ8</accession>
<dbReference type="EMBL" id="JACHKZ010000021">
    <property type="protein sequence ID" value="MBB6578977.1"/>
    <property type="molecule type" value="Genomic_DNA"/>
</dbReference>
<comment type="caution">
    <text evidence="1">The sequence shown here is derived from an EMBL/GenBank/DDBJ whole genome shotgun (WGS) entry which is preliminary data.</text>
</comment>
<evidence type="ECO:0000313" key="1">
    <source>
        <dbReference type="EMBL" id="MBB6578977.1"/>
    </source>
</evidence>
<evidence type="ECO:0008006" key="3">
    <source>
        <dbReference type="Google" id="ProtNLM"/>
    </source>
</evidence>
<dbReference type="Proteomes" id="UP000562492">
    <property type="component" value="Unassembled WGS sequence"/>
</dbReference>
<keyword evidence="2" id="KW-1185">Reference proteome</keyword>
<proteinExistence type="predicted"/>
<reference evidence="1 2" key="1">
    <citation type="submission" date="2020-08" db="EMBL/GenBank/DDBJ databases">
        <title>Functional genomics of gut bacteria from endangered species of beetles.</title>
        <authorList>
            <person name="Carlos-Shanley C."/>
        </authorList>
    </citation>
    <scope>NUCLEOTIDE SEQUENCE [LARGE SCALE GENOMIC DNA]</scope>
    <source>
        <strain evidence="1 2">S00124</strain>
    </source>
</reference>
<name>A0ABR6RIJ8_9BURK</name>
<dbReference type="RefSeq" id="WP_184709893.1">
    <property type="nucleotide sequence ID" value="NZ_JACHKZ010000021.1"/>
</dbReference>
<sequence>MKTDRELLELAAKSMGFKDFSFADMRGWGEARYGLSEGICTDALDDYWNPLVDGNAALNLAVVHGIEVSFHHHLGQALAVVPGYSRGRGEYWHSGAPMEATRRAIVHAAAAIQLAKEAP</sequence>
<gene>
    <name evidence="1" type="ORF">HNP33_003082</name>
</gene>